<evidence type="ECO:0008006" key="3">
    <source>
        <dbReference type="Google" id="ProtNLM"/>
    </source>
</evidence>
<proteinExistence type="predicted"/>
<sequence length="420" mass="48303">MKKKLLLLLAVTSTCFSLPVPERLQSQRIGNNNLLAQLMSMATPQQQYSKIPMLALNEIEQMLRKQAPTLNTVVINKVLTTLKCGQEYHVNHNEILTIIDYSLPSSEKRLWIFDLREKKLLFHTYVSHGIRSGTLLTKYFSNKNNSKASSMGVYTTNQSYYGRDGLSLRLDGLDPGFNDNASSRAIVMHGGWYMAEPFIKRYGRPGRSWGCPAVPLELTGPIINTIKNKSLFVIYYPSDNWFMKSKFLNCENFSSTQIPPVLETDTNPPENEGREGILFADMNKNSHREEHEPIVVVTADSYERLFHTKAPLERMLRRQINNVEYIALSEAEFYNIMVRNNHNFNISEKWNEIYFVVPDVQLERGYYRTHMRIVPLGKIQEVKPNTGSSGNTEEGYLIQFEARPVITLKSTSEFIRWLGL</sequence>
<dbReference type="PATRIC" id="fig|45067.4.peg.988"/>
<organism evidence="1 2">
    <name type="scientific">Legionella lansingensis</name>
    <dbReference type="NCBI Taxonomy" id="45067"/>
    <lineage>
        <taxon>Bacteria</taxon>
        <taxon>Pseudomonadati</taxon>
        <taxon>Pseudomonadota</taxon>
        <taxon>Gammaproteobacteria</taxon>
        <taxon>Legionellales</taxon>
        <taxon>Legionellaceae</taxon>
        <taxon>Legionella</taxon>
    </lineage>
</organism>
<dbReference type="Pfam" id="PF13645">
    <property type="entry name" value="YkuD_2"/>
    <property type="match status" value="1"/>
</dbReference>
<dbReference type="eggNOG" id="COG1376">
    <property type="taxonomic scope" value="Bacteria"/>
</dbReference>
<dbReference type="EMBL" id="LNYI01000018">
    <property type="protein sequence ID" value="KTD22994.1"/>
    <property type="molecule type" value="Genomic_DNA"/>
</dbReference>
<dbReference type="STRING" id="45067.Llan_0955"/>
<dbReference type="InterPro" id="IPR032676">
    <property type="entry name" value="YkuD_2"/>
</dbReference>
<reference evidence="1 2" key="1">
    <citation type="submission" date="2015-11" db="EMBL/GenBank/DDBJ databases">
        <title>Genomic analysis of 38 Legionella species identifies large and diverse effector repertoires.</title>
        <authorList>
            <person name="Burstein D."/>
            <person name="Amaro F."/>
            <person name="Zusman T."/>
            <person name="Lifshitz Z."/>
            <person name="Cohen O."/>
            <person name="Gilbert J.A."/>
            <person name="Pupko T."/>
            <person name="Shuman H.A."/>
            <person name="Segal G."/>
        </authorList>
    </citation>
    <scope>NUCLEOTIDE SEQUENCE [LARGE SCALE GENOMIC DNA]</scope>
    <source>
        <strain evidence="1 2">ATCC 49751</strain>
    </source>
</reference>
<accession>A0A0W0VSD1</accession>
<dbReference type="AlphaFoldDB" id="A0A0W0VSD1"/>
<dbReference type="PANTHER" id="PTHR38477:SF1">
    <property type="entry name" value="MUREIN L,D-TRANSPEPTIDASE CATALYTIC DOMAIN FAMILY PROTEIN"/>
    <property type="match status" value="1"/>
</dbReference>
<evidence type="ECO:0000313" key="1">
    <source>
        <dbReference type="EMBL" id="KTD22994.1"/>
    </source>
</evidence>
<gene>
    <name evidence="1" type="ORF">Llan_0955</name>
</gene>
<dbReference type="RefSeq" id="WP_028374111.1">
    <property type="nucleotide sequence ID" value="NZ_CAAAJD010000043.1"/>
</dbReference>
<keyword evidence="2" id="KW-1185">Reference proteome</keyword>
<dbReference type="Proteomes" id="UP000054869">
    <property type="component" value="Unassembled WGS sequence"/>
</dbReference>
<dbReference type="OrthoDB" id="9815195at2"/>
<comment type="caution">
    <text evidence="1">The sequence shown here is derived from an EMBL/GenBank/DDBJ whole genome shotgun (WGS) entry which is preliminary data.</text>
</comment>
<evidence type="ECO:0000313" key="2">
    <source>
        <dbReference type="Proteomes" id="UP000054869"/>
    </source>
</evidence>
<name>A0A0W0VSD1_9GAMM</name>
<protein>
    <recommendedName>
        <fullName evidence="3">Murein L,D-transpeptidase catalytic domain family protein</fullName>
    </recommendedName>
</protein>
<dbReference type="PANTHER" id="PTHR38477">
    <property type="entry name" value="HYPOTHETICAL EXPORTED PROTEIN"/>
    <property type="match status" value="1"/>
</dbReference>